<evidence type="ECO:0000313" key="2">
    <source>
        <dbReference type="Proteomes" id="UP001352852"/>
    </source>
</evidence>
<protein>
    <submittedName>
        <fullName evidence="1">Uncharacterized protein</fullName>
    </submittedName>
</protein>
<accession>A0ABU7DUM7</accession>
<dbReference type="Proteomes" id="UP001352852">
    <property type="component" value="Unassembled WGS sequence"/>
</dbReference>
<comment type="caution">
    <text evidence="1">The sequence shown here is derived from an EMBL/GenBank/DDBJ whole genome shotgun (WGS) entry which is preliminary data.</text>
</comment>
<gene>
    <name evidence="1" type="ORF">CHARACLAT_027271</name>
</gene>
<evidence type="ECO:0000313" key="1">
    <source>
        <dbReference type="EMBL" id="MED6278763.1"/>
    </source>
</evidence>
<sequence>MMLEKALCGLLIYWDFNWNRALFSEGTKVELFGSKHFRFCPASRPMFTCGAHIGGKYVDSVIPTWLLPHTLDKQVYLGLFRPQDMVSVIQGDNCKFNTPAPRLHRRPCNTNEANDTQKGKWLIGQYLDIFTWSELTFVANVFDIYGL</sequence>
<organism evidence="1 2">
    <name type="scientific">Characodon lateralis</name>
    <dbReference type="NCBI Taxonomy" id="208331"/>
    <lineage>
        <taxon>Eukaryota</taxon>
        <taxon>Metazoa</taxon>
        <taxon>Chordata</taxon>
        <taxon>Craniata</taxon>
        <taxon>Vertebrata</taxon>
        <taxon>Euteleostomi</taxon>
        <taxon>Actinopterygii</taxon>
        <taxon>Neopterygii</taxon>
        <taxon>Teleostei</taxon>
        <taxon>Neoteleostei</taxon>
        <taxon>Acanthomorphata</taxon>
        <taxon>Ovalentaria</taxon>
        <taxon>Atherinomorphae</taxon>
        <taxon>Cyprinodontiformes</taxon>
        <taxon>Goodeidae</taxon>
        <taxon>Characodon</taxon>
    </lineage>
</organism>
<name>A0ABU7DUM7_9TELE</name>
<keyword evidence="2" id="KW-1185">Reference proteome</keyword>
<dbReference type="EMBL" id="JAHUTJ010036203">
    <property type="protein sequence ID" value="MED6278763.1"/>
    <property type="molecule type" value="Genomic_DNA"/>
</dbReference>
<proteinExistence type="predicted"/>
<reference evidence="1 2" key="1">
    <citation type="submission" date="2021-06" db="EMBL/GenBank/DDBJ databases">
        <authorList>
            <person name="Palmer J.M."/>
        </authorList>
    </citation>
    <scope>NUCLEOTIDE SEQUENCE [LARGE SCALE GENOMIC DNA]</scope>
    <source>
        <strain evidence="1 2">CL_MEX2019</strain>
        <tissue evidence="1">Muscle</tissue>
    </source>
</reference>